<dbReference type="AlphaFoldDB" id="A0A915KNY5"/>
<accession>A0A915KNY5</accession>
<evidence type="ECO:0000256" key="1">
    <source>
        <dbReference type="SAM" id="MobiDB-lite"/>
    </source>
</evidence>
<reference evidence="3" key="1">
    <citation type="submission" date="2022-11" db="UniProtKB">
        <authorList>
            <consortium name="WormBaseParasite"/>
        </authorList>
    </citation>
    <scope>IDENTIFICATION</scope>
</reference>
<dbReference type="Proteomes" id="UP000887565">
    <property type="component" value="Unplaced"/>
</dbReference>
<name>A0A915KNY5_ROMCU</name>
<evidence type="ECO:0000313" key="2">
    <source>
        <dbReference type="Proteomes" id="UP000887565"/>
    </source>
</evidence>
<evidence type="ECO:0000313" key="3">
    <source>
        <dbReference type="WBParaSite" id="nRc.2.0.1.t40567-RA"/>
    </source>
</evidence>
<keyword evidence="2" id="KW-1185">Reference proteome</keyword>
<sequence length="76" mass="8805">MFYRQLVKTSINSFGRRTRLVATMLAFSKYTNSVEKWSTRRIPEFEIRNFSSKIGDSKSSTAPFSGELTNEDIDKM</sequence>
<proteinExistence type="predicted"/>
<protein>
    <submittedName>
        <fullName evidence="3">Uncharacterized protein</fullName>
    </submittedName>
</protein>
<feature type="region of interest" description="Disordered" evidence="1">
    <location>
        <begin position="54"/>
        <end position="76"/>
    </location>
</feature>
<dbReference type="WBParaSite" id="nRc.2.0.1.t40567-RA">
    <property type="protein sequence ID" value="nRc.2.0.1.t40567-RA"/>
    <property type="gene ID" value="nRc.2.0.1.g40567"/>
</dbReference>
<organism evidence="2 3">
    <name type="scientific">Romanomermis culicivorax</name>
    <name type="common">Nematode worm</name>
    <dbReference type="NCBI Taxonomy" id="13658"/>
    <lineage>
        <taxon>Eukaryota</taxon>
        <taxon>Metazoa</taxon>
        <taxon>Ecdysozoa</taxon>
        <taxon>Nematoda</taxon>
        <taxon>Enoplea</taxon>
        <taxon>Dorylaimia</taxon>
        <taxon>Mermithida</taxon>
        <taxon>Mermithoidea</taxon>
        <taxon>Mermithidae</taxon>
        <taxon>Romanomermis</taxon>
    </lineage>
</organism>
<feature type="compositionally biased region" description="Polar residues" evidence="1">
    <location>
        <begin position="54"/>
        <end position="63"/>
    </location>
</feature>